<dbReference type="GO" id="GO:0034599">
    <property type="term" value="P:cellular response to oxidative stress"/>
    <property type="evidence" value="ECO:0000318"/>
    <property type="project" value="GO_Central"/>
</dbReference>
<dbReference type="Proteomes" id="UP000235145">
    <property type="component" value="Unassembled WGS sequence"/>
</dbReference>
<dbReference type="InterPro" id="IPR011014">
    <property type="entry name" value="MscS_channel_TM-2"/>
</dbReference>
<comment type="caution">
    <text evidence="10">The sequence shown here is derived from an EMBL/GenBank/DDBJ whole genome shotgun (WGS) entry which is preliminary data.</text>
</comment>
<keyword evidence="3 8" id="KW-0812">Transmembrane</keyword>
<dbReference type="GO" id="GO:0008381">
    <property type="term" value="F:mechanosensitive monoatomic ion channel activity"/>
    <property type="evidence" value="ECO:0000318"/>
    <property type="project" value="GO_Central"/>
</dbReference>
<feature type="transmembrane region" description="Helical" evidence="8">
    <location>
        <begin position="241"/>
        <end position="258"/>
    </location>
</feature>
<proteinExistence type="inferred from homology"/>
<evidence type="ECO:0000256" key="4">
    <source>
        <dbReference type="ARBA" id="ARBA00022989"/>
    </source>
</evidence>
<feature type="transmembrane region" description="Helical" evidence="8">
    <location>
        <begin position="156"/>
        <end position="174"/>
    </location>
</feature>
<dbReference type="PANTHER" id="PTHR30566">
    <property type="entry name" value="YNAI-RELATED MECHANOSENSITIVE ION CHANNEL"/>
    <property type="match status" value="1"/>
</dbReference>
<evidence type="ECO:0000256" key="7">
    <source>
        <dbReference type="ARBA" id="ARBA00023303"/>
    </source>
</evidence>
<evidence type="ECO:0000313" key="10">
    <source>
        <dbReference type="EMBL" id="KAJ0210633.1"/>
    </source>
</evidence>
<protein>
    <recommendedName>
        <fullName evidence="9">Mechanosensitive ion channel MscS domain-containing protein</fullName>
    </recommendedName>
</protein>
<name>A0A9R1VSV0_LACSA</name>
<dbReference type="Gene3D" id="1.10.287.1260">
    <property type="match status" value="1"/>
</dbReference>
<keyword evidence="7" id="KW-0407">Ion channel</keyword>
<keyword evidence="4 8" id="KW-1133">Transmembrane helix</keyword>
<sequence length="494" mass="53869">MTSIKSLIPKSSHRVYARNRFLNQAQATARPCFTCIGRDYSTTRRTTSNNVDIISSKSSNLHLWSTSPLLVTTHLLNHRLYSSSTSKDVSASSSTGSGINDTSGIDGNDLLHKAKEVWASSVNVASQTGEKAKEALDEVTPHVEQLLNTYPYLRDVVVPVSGTIMGTILAWAILPRIFRRFHKYSTEGSSTILPVGSLWGAVPYEKSFWGALESPVKSLITFMAFSQIGVMVAPTTIASQYIAPVWRGAVIICLVWFLHRWKTSVITRALVMKTVVGVDRDKLLTLDKISSVGLFVLGGMALAEACGVAVQSILTVGGIGGVATAFAAKDILGNVLSGLSVQLSQPFSIGDTIKAGSVEGQVMEMGLTTTSLLSAEKFPIVVPNSLFSSQAIVNKSRAGWRVMVSKIPVQIDEYEKIPAISEEIKNMMKLNLNVFLEKEQPYCYLSRVERSFVELTLGCNLKQMSKDKLFSTEQDLLLQSIQIIRKHGASLANT</sequence>
<dbReference type="EMBL" id="NBSK02000004">
    <property type="protein sequence ID" value="KAJ0210633.1"/>
    <property type="molecule type" value="Genomic_DNA"/>
</dbReference>
<dbReference type="Pfam" id="PF00924">
    <property type="entry name" value="MS_channel_2nd"/>
    <property type="match status" value="1"/>
</dbReference>
<evidence type="ECO:0000259" key="9">
    <source>
        <dbReference type="Pfam" id="PF00924"/>
    </source>
</evidence>
<keyword evidence="5" id="KW-0406">Ion transport</keyword>
<dbReference type="InterPro" id="IPR023408">
    <property type="entry name" value="MscS_beta-dom_sf"/>
</dbReference>
<comment type="similarity">
    <text evidence="2">Belongs to the MscS (TC 1.A.23) family.</text>
</comment>
<reference evidence="10 11" key="1">
    <citation type="journal article" date="2017" name="Nat. Commun.">
        <title>Genome assembly with in vitro proximity ligation data and whole-genome triplication in lettuce.</title>
        <authorList>
            <person name="Reyes-Chin-Wo S."/>
            <person name="Wang Z."/>
            <person name="Yang X."/>
            <person name="Kozik A."/>
            <person name="Arikit S."/>
            <person name="Song C."/>
            <person name="Xia L."/>
            <person name="Froenicke L."/>
            <person name="Lavelle D.O."/>
            <person name="Truco M.J."/>
            <person name="Xia R."/>
            <person name="Zhu S."/>
            <person name="Xu C."/>
            <person name="Xu H."/>
            <person name="Xu X."/>
            <person name="Cox K."/>
            <person name="Korf I."/>
            <person name="Meyers B.C."/>
            <person name="Michelmore R.W."/>
        </authorList>
    </citation>
    <scope>NUCLEOTIDE SEQUENCE [LARGE SCALE GENOMIC DNA]</scope>
    <source>
        <strain evidence="11">cv. Salinas</strain>
        <tissue evidence="10">Seedlings</tissue>
    </source>
</reference>
<dbReference type="GO" id="GO:0005739">
    <property type="term" value="C:mitochondrion"/>
    <property type="evidence" value="ECO:0000318"/>
    <property type="project" value="GO_Central"/>
</dbReference>
<keyword evidence="11" id="KW-1185">Reference proteome</keyword>
<keyword evidence="5" id="KW-0813">Transport</keyword>
<gene>
    <name evidence="10" type="ORF">LSAT_V11C400174190</name>
</gene>
<dbReference type="Gene3D" id="2.30.30.60">
    <property type="match status" value="1"/>
</dbReference>
<feature type="domain" description="Mechanosensitive ion channel MscS" evidence="9">
    <location>
        <begin position="330"/>
        <end position="397"/>
    </location>
</feature>
<dbReference type="SUPFAM" id="SSF82861">
    <property type="entry name" value="Mechanosensitive channel protein MscS (YggB), transmembrane region"/>
    <property type="match status" value="1"/>
</dbReference>
<dbReference type="AlphaFoldDB" id="A0A9R1VSV0"/>
<evidence type="ECO:0000256" key="1">
    <source>
        <dbReference type="ARBA" id="ARBA00004141"/>
    </source>
</evidence>
<accession>A0A9R1VSV0</accession>
<keyword evidence="6 8" id="KW-0472">Membrane</keyword>
<organism evidence="10 11">
    <name type="scientific">Lactuca sativa</name>
    <name type="common">Garden lettuce</name>
    <dbReference type="NCBI Taxonomy" id="4236"/>
    <lineage>
        <taxon>Eukaryota</taxon>
        <taxon>Viridiplantae</taxon>
        <taxon>Streptophyta</taxon>
        <taxon>Embryophyta</taxon>
        <taxon>Tracheophyta</taxon>
        <taxon>Spermatophyta</taxon>
        <taxon>Magnoliopsida</taxon>
        <taxon>eudicotyledons</taxon>
        <taxon>Gunneridae</taxon>
        <taxon>Pentapetalae</taxon>
        <taxon>asterids</taxon>
        <taxon>campanulids</taxon>
        <taxon>Asterales</taxon>
        <taxon>Asteraceae</taxon>
        <taxon>Cichorioideae</taxon>
        <taxon>Cichorieae</taxon>
        <taxon>Lactucinae</taxon>
        <taxon>Lactuca</taxon>
    </lineage>
</organism>
<dbReference type="OrthoDB" id="567160at2759"/>
<evidence type="ECO:0000313" key="11">
    <source>
        <dbReference type="Proteomes" id="UP000235145"/>
    </source>
</evidence>
<evidence type="ECO:0000256" key="3">
    <source>
        <dbReference type="ARBA" id="ARBA00022692"/>
    </source>
</evidence>
<evidence type="ECO:0000256" key="5">
    <source>
        <dbReference type="ARBA" id="ARBA00023065"/>
    </source>
</evidence>
<dbReference type="SUPFAM" id="SSF50182">
    <property type="entry name" value="Sm-like ribonucleoproteins"/>
    <property type="match status" value="1"/>
</dbReference>
<dbReference type="Gramene" id="rna-gnl|WGS:NBSK|LSAT_4X43000_mrna">
    <property type="protein sequence ID" value="cds-PLY89416.1"/>
    <property type="gene ID" value="gene-LSAT_4X43000"/>
</dbReference>
<dbReference type="GO" id="GO:0016020">
    <property type="term" value="C:membrane"/>
    <property type="evidence" value="ECO:0007669"/>
    <property type="project" value="UniProtKB-SubCell"/>
</dbReference>
<evidence type="ECO:0000256" key="6">
    <source>
        <dbReference type="ARBA" id="ARBA00023136"/>
    </source>
</evidence>
<evidence type="ECO:0000256" key="8">
    <source>
        <dbReference type="SAM" id="Phobius"/>
    </source>
</evidence>
<comment type="subcellular location">
    <subcellularLocation>
        <location evidence="1">Membrane</location>
        <topology evidence="1">Multi-pass membrane protein</topology>
    </subcellularLocation>
</comment>
<evidence type="ECO:0000256" key="2">
    <source>
        <dbReference type="ARBA" id="ARBA00008017"/>
    </source>
</evidence>
<dbReference type="PANTHER" id="PTHR30566:SF5">
    <property type="entry name" value="MECHANOSENSITIVE ION CHANNEL PROTEIN 1, MITOCHONDRIAL-RELATED"/>
    <property type="match status" value="1"/>
</dbReference>
<dbReference type="InterPro" id="IPR006685">
    <property type="entry name" value="MscS_channel_2nd"/>
</dbReference>
<dbReference type="InterPro" id="IPR010920">
    <property type="entry name" value="LSM_dom_sf"/>
</dbReference>